<feature type="transmembrane region" description="Helical" evidence="10">
    <location>
        <begin position="521"/>
        <end position="543"/>
    </location>
</feature>
<keyword evidence="13" id="KW-1185">Reference proteome</keyword>
<feature type="domain" description="ABC transporter" evidence="11">
    <location>
        <begin position="86"/>
        <end position="312"/>
    </location>
</feature>
<feature type="compositionally biased region" description="Polar residues" evidence="9">
    <location>
        <begin position="37"/>
        <end position="51"/>
    </location>
</feature>
<dbReference type="InterPro" id="IPR003439">
    <property type="entry name" value="ABC_transporter-like_ATP-bd"/>
</dbReference>
<organism evidence="12 13">
    <name type="scientific">Sphagnum jensenii</name>
    <dbReference type="NCBI Taxonomy" id="128206"/>
    <lineage>
        <taxon>Eukaryota</taxon>
        <taxon>Viridiplantae</taxon>
        <taxon>Streptophyta</taxon>
        <taxon>Embryophyta</taxon>
        <taxon>Bryophyta</taxon>
        <taxon>Sphagnophytina</taxon>
        <taxon>Sphagnopsida</taxon>
        <taxon>Sphagnales</taxon>
        <taxon>Sphagnaceae</taxon>
        <taxon>Sphagnum</taxon>
    </lineage>
</organism>
<dbReference type="Pfam" id="PF00005">
    <property type="entry name" value="ABC_tran"/>
    <property type="match status" value="1"/>
</dbReference>
<evidence type="ECO:0000313" key="12">
    <source>
        <dbReference type="EMBL" id="CAK9878009.1"/>
    </source>
</evidence>
<proteinExistence type="inferred from homology"/>
<feature type="transmembrane region" description="Helical" evidence="10">
    <location>
        <begin position="444"/>
        <end position="465"/>
    </location>
</feature>
<feature type="transmembrane region" description="Helical" evidence="10">
    <location>
        <begin position="549"/>
        <end position="570"/>
    </location>
</feature>
<feature type="transmembrane region" description="Helical" evidence="10">
    <location>
        <begin position="411"/>
        <end position="432"/>
    </location>
</feature>
<evidence type="ECO:0000256" key="9">
    <source>
        <dbReference type="SAM" id="MobiDB-lite"/>
    </source>
</evidence>
<dbReference type="InterPro" id="IPR052215">
    <property type="entry name" value="Plant_ABCG"/>
</dbReference>
<evidence type="ECO:0000256" key="8">
    <source>
        <dbReference type="ARBA" id="ARBA00023136"/>
    </source>
</evidence>
<keyword evidence="5" id="KW-0547">Nucleotide-binding</keyword>
<evidence type="ECO:0000256" key="3">
    <source>
        <dbReference type="ARBA" id="ARBA00022448"/>
    </source>
</evidence>
<dbReference type="SUPFAM" id="SSF52540">
    <property type="entry name" value="P-loop containing nucleoside triphosphate hydrolases"/>
    <property type="match status" value="1"/>
</dbReference>
<evidence type="ECO:0000259" key="11">
    <source>
        <dbReference type="PROSITE" id="PS50893"/>
    </source>
</evidence>
<comment type="similarity">
    <text evidence="2">Belongs to the ABC transporter superfamily. ABCG family. Eye pigment precursor importer (TC 3.A.1.204) subfamily.</text>
</comment>
<evidence type="ECO:0000256" key="7">
    <source>
        <dbReference type="ARBA" id="ARBA00022989"/>
    </source>
</evidence>
<dbReference type="PANTHER" id="PTHR48042">
    <property type="entry name" value="ABC TRANSPORTER G FAMILY MEMBER 11"/>
    <property type="match status" value="1"/>
</dbReference>
<accession>A0ABP1BQQ1</accession>
<keyword evidence="8 10" id="KW-0472">Membrane</keyword>
<keyword evidence="6" id="KW-0067">ATP-binding</keyword>
<evidence type="ECO:0000256" key="1">
    <source>
        <dbReference type="ARBA" id="ARBA00004141"/>
    </source>
</evidence>
<evidence type="ECO:0000256" key="10">
    <source>
        <dbReference type="SAM" id="Phobius"/>
    </source>
</evidence>
<name>A0ABP1BQQ1_9BRYO</name>
<dbReference type="InterPro" id="IPR013525">
    <property type="entry name" value="ABC2_TM"/>
</dbReference>
<dbReference type="Pfam" id="PF01061">
    <property type="entry name" value="ABC2_membrane"/>
    <property type="match status" value="1"/>
</dbReference>
<evidence type="ECO:0000313" key="13">
    <source>
        <dbReference type="Proteomes" id="UP001497522"/>
    </source>
</evidence>
<gene>
    <name evidence="12" type="ORF">CSSPJE1EN2_LOCUS19834</name>
</gene>
<dbReference type="InterPro" id="IPR027417">
    <property type="entry name" value="P-loop_NTPase"/>
</dbReference>
<evidence type="ECO:0000256" key="6">
    <source>
        <dbReference type="ARBA" id="ARBA00022840"/>
    </source>
</evidence>
<evidence type="ECO:0000256" key="4">
    <source>
        <dbReference type="ARBA" id="ARBA00022692"/>
    </source>
</evidence>
<dbReference type="InterPro" id="IPR003593">
    <property type="entry name" value="AAA+_ATPase"/>
</dbReference>
<feature type="compositionally biased region" description="Basic residues" evidence="9">
    <location>
        <begin position="52"/>
        <end position="67"/>
    </location>
</feature>
<dbReference type="SMART" id="SM00382">
    <property type="entry name" value="AAA"/>
    <property type="match status" value="1"/>
</dbReference>
<dbReference type="PANTHER" id="PTHR48042:SF11">
    <property type="entry name" value="ABC TRANSPORTER G FAMILY MEMBER 11"/>
    <property type="match status" value="1"/>
</dbReference>
<keyword evidence="4 10" id="KW-0812">Transmembrane</keyword>
<dbReference type="Proteomes" id="UP001497522">
    <property type="component" value="Chromosome 6"/>
</dbReference>
<feature type="non-terminal residue" evidence="12">
    <location>
        <position position="1"/>
    </location>
</feature>
<dbReference type="PROSITE" id="PS50893">
    <property type="entry name" value="ABC_TRANSPORTER_2"/>
    <property type="match status" value="1"/>
</dbReference>
<comment type="subcellular location">
    <subcellularLocation>
        <location evidence="1">Membrane</location>
        <topology evidence="1">Multi-pass membrane protein</topology>
    </subcellularLocation>
</comment>
<protein>
    <recommendedName>
        <fullName evidence="11">ABC transporter domain-containing protein</fullName>
    </recommendedName>
</protein>
<feature type="non-terminal residue" evidence="12">
    <location>
        <position position="642"/>
    </location>
</feature>
<dbReference type="Gene3D" id="3.40.50.300">
    <property type="entry name" value="P-loop containing nucleotide triphosphate hydrolases"/>
    <property type="match status" value="1"/>
</dbReference>
<evidence type="ECO:0000256" key="5">
    <source>
        <dbReference type="ARBA" id="ARBA00022741"/>
    </source>
</evidence>
<reference evidence="12" key="1">
    <citation type="submission" date="2024-03" db="EMBL/GenBank/DDBJ databases">
        <authorList>
            <consortium name="ELIXIR-Norway"/>
            <consortium name="Elixir Norway"/>
        </authorList>
    </citation>
    <scope>NUCLEOTIDE SEQUENCE</scope>
</reference>
<keyword evidence="3" id="KW-0813">Transport</keyword>
<feature type="region of interest" description="Disordered" evidence="9">
    <location>
        <begin position="1"/>
        <end position="80"/>
    </location>
</feature>
<keyword evidence="7 10" id="KW-1133">Transmembrane helix</keyword>
<sequence length="642" mass="71001">MPASARMAVETNGMHAAGKTVHPGVGRSQQGRDHAGGSSSTQREINQQLQQRHTRATRNQAKRHVGSRSKQVGDDDDDDDDASARLTWVDLWVSVTNGRGDIRTLLHGLTGYAEPGSMLAIMGPSGSGKTSLLDSLAGIDVLMLIAEAYVTQQDDLIGTLTVQETIHYSANLRLPDHMPKAEKRTIVESTIVDRGLQDCADTPIGNWHLRGLSGGERRHVSIALEILTRPRMLFLDEPTSGLDSASAFFVITTLKNLARDGRTVIASIHQPCSEVFDLFDNLFLLSHGQTIFFGKAGIANEHFSASGFPCPPLQNPADHFLRAVNADFDRDFEAGSTDPLDRMTTKQVVKILTESFLNSEFHDNALAHVLEINQIEGSNLESSASKASFFQQSFILTQRSFVNMSRDIGYYWLRLVVYIFLTLCIGTIYFKVGTRSTSIMGRAGCMSYIAGFLTFMSIGGFPSFVEDMKVFSHERLNGHYGVAAFLIGNSLSSMPFLFLISWVSGSICYFMVDLHLGWDHFAYFVLMLFACVACVESLMMVVASIVPNFLMGIITGAGIQGIFLLVAGFFRLRLDLPKPVWCYPMSYMSFHTYALQGMYQNDFLGLTFQNSIMNGKPVGPPITGLYVVQNLYEIQTSRSKWI</sequence>
<evidence type="ECO:0000256" key="2">
    <source>
        <dbReference type="ARBA" id="ARBA00005814"/>
    </source>
</evidence>
<dbReference type="EMBL" id="OZ023707">
    <property type="protein sequence ID" value="CAK9878009.1"/>
    <property type="molecule type" value="Genomic_DNA"/>
</dbReference>
<feature type="transmembrane region" description="Helical" evidence="10">
    <location>
        <begin position="485"/>
        <end position="509"/>
    </location>
</feature>